<dbReference type="SUPFAM" id="SSF50969">
    <property type="entry name" value="YVTN repeat-like/Quinoprotein amine dehydrogenase"/>
    <property type="match status" value="1"/>
</dbReference>
<comment type="subcellular location">
    <subcellularLocation>
        <location evidence="1">Cell projection</location>
        <location evidence="1">Cilium</location>
    </subcellularLocation>
    <subcellularLocation>
        <location evidence="2">Cytoplasm</location>
        <location evidence="2">Cytoskeleton</location>
    </subcellularLocation>
</comment>
<evidence type="ECO:0000256" key="10">
    <source>
        <dbReference type="SAM" id="MobiDB-lite"/>
    </source>
</evidence>
<feature type="compositionally biased region" description="Basic and acidic residues" evidence="10">
    <location>
        <begin position="312"/>
        <end position="331"/>
    </location>
</feature>
<protein>
    <submittedName>
        <fullName evidence="11">WD40 repeat-like protein</fullName>
    </submittedName>
</protein>
<keyword evidence="6 9" id="KW-0175">Coiled coil</keyword>
<keyword evidence="5" id="KW-0677">Repeat</keyword>
<evidence type="ECO:0000256" key="5">
    <source>
        <dbReference type="ARBA" id="ARBA00022737"/>
    </source>
</evidence>
<accession>A0A1Y2BXC9</accession>
<dbReference type="PANTHER" id="PTHR14885">
    <property type="entry name" value="CILIA- AND FLAGELLA-ASSOCIATED PROTEIN 43-RELATED"/>
    <property type="match status" value="1"/>
</dbReference>
<feature type="coiled-coil region" evidence="9">
    <location>
        <begin position="1519"/>
        <end position="1553"/>
    </location>
</feature>
<dbReference type="GO" id="GO:0060271">
    <property type="term" value="P:cilium assembly"/>
    <property type="evidence" value="ECO:0007669"/>
    <property type="project" value="TreeGrafter"/>
</dbReference>
<feature type="coiled-coil region" evidence="9">
    <location>
        <begin position="1116"/>
        <end position="1217"/>
    </location>
</feature>
<evidence type="ECO:0000256" key="4">
    <source>
        <dbReference type="ARBA" id="ARBA00022574"/>
    </source>
</evidence>
<dbReference type="InterPro" id="IPR015943">
    <property type="entry name" value="WD40/YVTN_repeat-like_dom_sf"/>
</dbReference>
<dbReference type="InterPro" id="IPR011047">
    <property type="entry name" value="Quinoprotein_ADH-like_sf"/>
</dbReference>
<evidence type="ECO:0000256" key="8">
    <source>
        <dbReference type="ARBA" id="ARBA00023273"/>
    </source>
</evidence>
<dbReference type="SMART" id="SM00320">
    <property type="entry name" value="WD40"/>
    <property type="match status" value="6"/>
</dbReference>
<evidence type="ECO:0000313" key="11">
    <source>
        <dbReference type="EMBL" id="ORY39430.1"/>
    </source>
</evidence>
<keyword evidence="3" id="KW-0963">Cytoplasm</keyword>
<dbReference type="InterPro" id="IPR001680">
    <property type="entry name" value="WD40_rpt"/>
</dbReference>
<comment type="caution">
    <text evidence="11">The sequence shown here is derived from an EMBL/GenBank/DDBJ whole genome shotgun (WGS) entry which is preliminary data.</text>
</comment>
<dbReference type="EMBL" id="MCGO01000040">
    <property type="protein sequence ID" value="ORY39430.1"/>
    <property type="molecule type" value="Genomic_DNA"/>
</dbReference>
<evidence type="ECO:0000313" key="12">
    <source>
        <dbReference type="Proteomes" id="UP000193642"/>
    </source>
</evidence>
<name>A0A1Y2BXC9_9FUNG</name>
<keyword evidence="12" id="KW-1185">Reference proteome</keyword>
<proteinExistence type="predicted"/>
<evidence type="ECO:0000256" key="1">
    <source>
        <dbReference type="ARBA" id="ARBA00004138"/>
    </source>
</evidence>
<dbReference type="SUPFAM" id="SSF50998">
    <property type="entry name" value="Quinoprotein alcohol dehydrogenase-like"/>
    <property type="match status" value="1"/>
</dbReference>
<keyword evidence="7" id="KW-0206">Cytoskeleton</keyword>
<keyword evidence="8" id="KW-0966">Cell projection</keyword>
<evidence type="ECO:0000256" key="2">
    <source>
        <dbReference type="ARBA" id="ARBA00004245"/>
    </source>
</evidence>
<dbReference type="Proteomes" id="UP000193642">
    <property type="component" value="Unassembled WGS sequence"/>
</dbReference>
<sequence length="1629" mass="183382">MPPTLFGELEVVKSYGHTAYNNPRYISSHVLCYISGNALNFIDTTVSSGSGKPLSIKPIIAEAQITAFGVFRRESLIAYAQRGSPIIQIIKYPLGSAVQHFGQDTDKEVHINSIEFSHDAKYLATLSGLPTYTVSIWDWKNNTLMASVDSLTPANCISFNPFNSLHLCTSFNSMHGVAVSRVGAEEEEGSIRFWKLDMGFKANLLKSVTGHECCLDEQPPAHIDPNAPIIEAPEKSVVLAPTPLFPRGHVWQVDEQVIATVESGDSIVQYNPVNGESRVLFSAWKSRYQVEKDRAVAEGKKVVGFTADGEAEEGKRHSEVEHVEHSHTEEHVPKRDDFVKSEYGGSNNFQCVLATKDSLVVGGQDGILRFVNYDGDVSAQIQVIKNGASIAALAYSPDFKEICITASDQCIYTCDLSTLQVRHNIQIDSEGVIGMGLFAVSDFVVTAHKDNSIKFWDPDSKLVANRFRVGGNVSAIATHPLSSVLALGTASGVLRIFDVAFSNSKEPRLLLREKVCSVGVKQLKFDPTGRFLLAFGDESSAVLIDVTNKCQVVGFIQTPASITSAVWDIEEVENEDEVVTSLILYIMVQVPYRTSLILKYNVPLDKDFSAEAEAAGYSLAKSIKNVAKYRIEENVSDFVVVSSGVSSSRSFYTICEDKKLKVFTRPSNSHEDHLDSIPVGTPILEFSDHDKPNSKLLLSISTEWLFTFSPDGYITARNFLEPEKSTKVFAHDSAIGGVQELTVSRDVHKLYSTGYDGIVRVFEWKSHMAAARRALIEAAEAAEIAVGTKLEAIKKVVDSLNKTPTRDVDPADVADEPYYFDVIKTKSGPKAAAFAESEGGNVGYDEKIKIIRERILKAMQRNETLNDLEKIPKADFILDFAERDRLWAESDARVKQVRKEIELENLKKRVIRNRIKAECWDSMEVIGASIKSFRPDPTTTKTIELEKVRLLRKIQLHAEAIANKSNSTPVVAAPPADDVILDSATTEAPPPVAEEELSFKDFKSLLYGDFDLTTNERKRTQILLLDEATNEIKMEFNTKFKEFFKVKKDEMLKIDDKNERINNIMAELVKAAQEDNYRERGLMIMMGGKLDDKSEETEKEELVRPDWMNKPKEEMNEEEKKLVKEFEKKLATMKEEQEKYRKALETELKKLQGSVLELCDNFDGRLKDLLVKKLEADQAIFKNELKRIKLQQSILLAENDETKELKLNQRLEELKAEKIACAQHMPEIKKELDHFKDEYETSVRRDKEIDKLFKKEFSTLDPSFDSLYKLFKRRELVKTAAQEAAEAAVECPFPGVDPPAAATAVDPADEVFAPLVYEKDAIEGMTSDSWSKLVELRDRKIASEVEVKITQHALSDFQAIHQNVNDEAERIRKETDKVMSDLAAFAEYRFHTTYNPETLFELKQGQVEVPQAPVVTDYSDAELIHRSVVEKLNDNIVALDYRKGIHALEWENKMLDFQAEDLVIRTRDIQLLRVTKQMQEYIRGGDERKQTNEIIALEKRSEHNSKSHVHKLEDRAVLVEKYKKKIGEKKKDNDKLEARLRDLEVSVKERRKIHDVQVKRKTMAGGTGTSGGDKAVLNDIYTRRKLVDLAKSQAQDIAILREEVERLRLRTYPAFPSKSLSSAPGLVSI</sequence>
<keyword evidence="4" id="KW-0853">WD repeat</keyword>
<dbReference type="Pfam" id="PF25828">
    <property type="entry name" value="CC_Cfap43"/>
    <property type="match status" value="2"/>
</dbReference>
<dbReference type="Gene3D" id="2.130.10.10">
    <property type="entry name" value="YVTN repeat-like/Quinoprotein amine dehydrogenase"/>
    <property type="match status" value="3"/>
</dbReference>
<evidence type="ECO:0000256" key="3">
    <source>
        <dbReference type="ARBA" id="ARBA00022490"/>
    </source>
</evidence>
<evidence type="ECO:0000256" key="7">
    <source>
        <dbReference type="ARBA" id="ARBA00023212"/>
    </source>
</evidence>
<evidence type="ECO:0000256" key="9">
    <source>
        <dbReference type="SAM" id="Coils"/>
    </source>
</evidence>
<dbReference type="STRING" id="329046.A0A1Y2BXC9"/>
<dbReference type="OrthoDB" id="64353at2759"/>
<organism evidence="11 12">
    <name type="scientific">Rhizoclosmatium globosum</name>
    <dbReference type="NCBI Taxonomy" id="329046"/>
    <lineage>
        <taxon>Eukaryota</taxon>
        <taxon>Fungi</taxon>
        <taxon>Fungi incertae sedis</taxon>
        <taxon>Chytridiomycota</taxon>
        <taxon>Chytridiomycota incertae sedis</taxon>
        <taxon>Chytridiomycetes</taxon>
        <taxon>Chytridiales</taxon>
        <taxon>Chytriomycetaceae</taxon>
        <taxon>Rhizoclosmatium</taxon>
    </lineage>
</organism>
<dbReference type="InterPro" id="IPR011044">
    <property type="entry name" value="Quino_amine_DH_bsu"/>
</dbReference>
<reference evidence="11 12" key="1">
    <citation type="submission" date="2016-07" db="EMBL/GenBank/DDBJ databases">
        <title>Pervasive Adenine N6-methylation of Active Genes in Fungi.</title>
        <authorList>
            <consortium name="DOE Joint Genome Institute"/>
            <person name="Mondo S.J."/>
            <person name="Dannebaum R.O."/>
            <person name="Kuo R.C."/>
            <person name="Labutti K."/>
            <person name="Haridas S."/>
            <person name="Kuo A."/>
            <person name="Salamov A."/>
            <person name="Ahrendt S.R."/>
            <person name="Lipzen A."/>
            <person name="Sullivan W."/>
            <person name="Andreopoulos W.B."/>
            <person name="Clum A."/>
            <person name="Lindquist E."/>
            <person name="Daum C."/>
            <person name="Ramamoorthy G.K."/>
            <person name="Gryganskyi A."/>
            <person name="Culley D."/>
            <person name="Magnuson J.K."/>
            <person name="James T.Y."/>
            <person name="O'Malley M.A."/>
            <person name="Stajich J.E."/>
            <person name="Spatafora J.W."/>
            <person name="Visel A."/>
            <person name="Grigoriev I.V."/>
        </authorList>
    </citation>
    <scope>NUCLEOTIDE SEQUENCE [LARGE SCALE GENOMIC DNA]</scope>
    <source>
        <strain evidence="11 12">JEL800</strain>
    </source>
</reference>
<evidence type="ECO:0000256" key="6">
    <source>
        <dbReference type="ARBA" id="ARBA00023054"/>
    </source>
</evidence>
<dbReference type="GO" id="GO:0005930">
    <property type="term" value="C:axoneme"/>
    <property type="evidence" value="ECO:0007669"/>
    <property type="project" value="TreeGrafter"/>
</dbReference>
<gene>
    <name evidence="11" type="ORF">BCR33DRAFT_788434</name>
</gene>
<feature type="region of interest" description="Disordered" evidence="10">
    <location>
        <begin position="309"/>
        <end position="331"/>
    </location>
</feature>
<dbReference type="PANTHER" id="PTHR14885:SF1">
    <property type="entry name" value="CILIA- AND FLAGELLA-ASSOCIATED PROTEIN 43"/>
    <property type="match status" value="1"/>
</dbReference>